<dbReference type="PANTHER" id="PTHR13743:SF86">
    <property type="entry name" value="LYSOSOMAL-TRAFFICKING REGULATOR"/>
    <property type="match status" value="1"/>
</dbReference>
<dbReference type="Proteomes" id="UP001168821">
    <property type="component" value="Unassembled WGS sequence"/>
</dbReference>
<evidence type="ECO:0000313" key="3">
    <source>
        <dbReference type="Proteomes" id="UP001168821"/>
    </source>
</evidence>
<gene>
    <name evidence="2" type="ORF">Zmor_016391</name>
</gene>
<dbReference type="InterPro" id="IPR000409">
    <property type="entry name" value="BEACH_dom"/>
</dbReference>
<dbReference type="EMBL" id="JALNTZ010004124">
    <property type="protein sequence ID" value="KAJ3615470.1"/>
    <property type="molecule type" value="Genomic_DNA"/>
</dbReference>
<reference evidence="2" key="1">
    <citation type="journal article" date="2023" name="G3 (Bethesda)">
        <title>Whole genome assemblies of Zophobas morio and Tenebrio molitor.</title>
        <authorList>
            <person name="Kaur S."/>
            <person name="Stinson S.A."/>
            <person name="diCenzo G.C."/>
        </authorList>
    </citation>
    <scope>NUCLEOTIDE SEQUENCE</scope>
    <source>
        <strain evidence="2">QUZm001</strain>
    </source>
</reference>
<dbReference type="AlphaFoldDB" id="A0AA38LYK3"/>
<proteinExistence type="predicted"/>
<sequence length="220" mass="25074">MNKFGFELAEKPYFYGSHYSSAASVLYFLVRVQPFSDLFRDLQGGKFDLPDRMFHSVGHSWLISSELSSSDVKELIPEFYYLPDMFINSQSFRFGEKQNGEIVNDVILPPWAKGDPRLFVMLHRQALESDYVTLHLPEWLDLIFGYKQRGPSSVTALNVFHPLTYEGNADLDEIDDDIRLEAMLAQIRSYGQTPIQLFCKPHVHPSVSRASLCLESVGAG</sequence>
<dbReference type="InterPro" id="IPR036372">
    <property type="entry name" value="BEACH_dom_sf"/>
</dbReference>
<dbReference type="PANTHER" id="PTHR13743">
    <property type="entry name" value="BEIGE/BEACH-RELATED"/>
    <property type="match status" value="1"/>
</dbReference>
<accession>A0AA38LYK3</accession>
<organism evidence="2 3">
    <name type="scientific">Zophobas morio</name>
    <dbReference type="NCBI Taxonomy" id="2755281"/>
    <lineage>
        <taxon>Eukaryota</taxon>
        <taxon>Metazoa</taxon>
        <taxon>Ecdysozoa</taxon>
        <taxon>Arthropoda</taxon>
        <taxon>Hexapoda</taxon>
        <taxon>Insecta</taxon>
        <taxon>Pterygota</taxon>
        <taxon>Neoptera</taxon>
        <taxon>Endopterygota</taxon>
        <taxon>Coleoptera</taxon>
        <taxon>Polyphaga</taxon>
        <taxon>Cucujiformia</taxon>
        <taxon>Tenebrionidae</taxon>
        <taxon>Zophobas</taxon>
    </lineage>
</organism>
<evidence type="ECO:0000259" key="1">
    <source>
        <dbReference type="PROSITE" id="PS50197"/>
    </source>
</evidence>
<name>A0AA38LYK3_9CUCU</name>
<dbReference type="InterPro" id="IPR050865">
    <property type="entry name" value="BEACH_Domain"/>
</dbReference>
<dbReference type="Pfam" id="PF02138">
    <property type="entry name" value="Beach"/>
    <property type="match status" value="1"/>
</dbReference>
<dbReference type="PROSITE" id="PS50197">
    <property type="entry name" value="BEACH"/>
    <property type="match status" value="1"/>
</dbReference>
<protein>
    <recommendedName>
        <fullName evidence="1">BEACH domain-containing protein</fullName>
    </recommendedName>
</protein>
<dbReference type="CDD" id="cd06071">
    <property type="entry name" value="Beach"/>
    <property type="match status" value="1"/>
</dbReference>
<evidence type="ECO:0000313" key="2">
    <source>
        <dbReference type="EMBL" id="KAJ3615470.1"/>
    </source>
</evidence>
<dbReference type="SUPFAM" id="SSF81837">
    <property type="entry name" value="BEACH domain"/>
    <property type="match status" value="1"/>
</dbReference>
<keyword evidence="3" id="KW-1185">Reference proteome</keyword>
<comment type="caution">
    <text evidence="2">The sequence shown here is derived from an EMBL/GenBank/DDBJ whole genome shotgun (WGS) entry which is preliminary data.</text>
</comment>
<feature type="domain" description="BEACH" evidence="1">
    <location>
        <begin position="1"/>
        <end position="205"/>
    </location>
</feature>
<dbReference type="Gene3D" id="1.10.1540.10">
    <property type="entry name" value="BEACH domain"/>
    <property type="match status" value="1"/>
</dbReference>
<dbReference type="SMART" id="SM01026">
    <property type="entry name" value="Beach"/>
    <property type="match status" value="1"/>
</dbReference>